<sequence>MNKEPWYTSRLLTRLLGGVGVACTLVGSCVRLETLDTRSSCRGDILQSNAYNAPVFSTDSQKVFGFVDHTTPGKHSQTLEAWETAQGRRLWKVPLSSDGLALATQGDRVATMTFKELAVRDTRTGRVLWQNTRTIPLSEHATLSFSPSGKLLALTLPDFIQVLDVATGKSLKGIAYTDCKFHQQPVFLSDGTLVVAECATVSGDPYPGLNLRLSFSTPAVSVVTVLDPLTGKALRRLARDVEDWCVSPDGTRVLVKRAHELLLLSPSGETLATVSPGKYFEQYVGARFIPGSTNILLIGDNAGDTPVRSYVWNPTQHIVRRAHPDEELHEQAYSREGSKALRAEDMGGLGRHKPLGTVMSPNKAVAPVPLEGMTGWELK</sequence>
<organism evidence="1 2">
    <name type="scientific">Armatimonas rosea</name>
    <dbReference type="NCBI Taxonomy" id="685828"/>
    <lineage>
        <taxon>Bacteria</taxon>
        <taxon>Bacillati</taxon>
        <taxon>Armatimonadota</taxon>
        <taxon>Armatimonadia</taxon>
        <taxon>Armatimonadales</taxon>
        <taxon>Armatimonadaceae</taxon>
        <taxon>Armatimonas</taxon>
    </lineage>
</organism>
<dbReference type="InterPro" id="IPR011044">
    <property type="entry name" value="Quino_amine_DH_bsu"/>
</dbReference>
<evidence type="ECO:0000313" key="1">
    <source>
        <dbReference type="EMBL" id="MBB6053363.1"/>
    </source>
</evidence>
<dbReference type="AlphaFoldDB" id="A0A7W9SVX2"/>
<dbReference type="EMBL" id="JACHGW010000006">
    <property type="protein sequence ID" value="MBB6053363.1"/>
    <property type="molecule type" value="Genomic_DNA"/>
</dbReference>
<proteinExistence type="predicted"/>
<dbReference type="Gene3D" id="2.130.10.10">
    <property type="entry name" value="YVTN repeat-like/Quinoprotein amine dehydrogenase"/>
    <property type="match status" value="1"/>
</dbReference>
<accession>A0A7W9SVX2</accession>
<dbReference type="InterPro" id="IPR015943">
    <property type="entry name" value="WD40/YVTN_repeat-like_dom_sf"/>
</dbReference>
<protein>
    <recommendedName>
        <fullName evidence="3">PQQ-like domain-containing protein</fullName>
    </recommendedName>
</protein>
<dbReference type="PROSITE" id="PS51257">
    <property type="entry name" value="PROKAR_LIPOPROTEIN"/>
    <property type="match status" value="1"/>
</dbReference>
<dbReference type="SUPFAM" id="SSF50969">
    <property type="entry name" value="YVTN repeat-like/Quinoprotein amine dehydrogenase"/>
    <property type="match status" value="1"/>
</dbReference>
<gene>
    <name evidence="1" type="ORF">HNQ39_005197</name>
</gene>
<comment type="caution">
    <text evidence="1">The sequence shown here is derived from an EMBL/GenBank/DDBJ whole genome shotgun (WGS) entry which is preliminary data.</text>
</comment>
<name>A0A7W9SVX2_ARMRO</name>
<dbReference type="RefSeq" id="WP_184203457.1">
    <property type="nucleotide sequence ID" value="NZ_JACHGW010000006.1"/>
</dbReference>
<evidence type="ECO:0000313" key="2">
    <source>
        <dbReference type="Proteomes" id="UP000520814"/>
    </source>
</evidence>
<evidence type="ECO:0008006" key="3">
    <source>
        <dbReference type="Google" id="ProtNLM"/>
    </source>
</evidence>
<keyword evidence="2" id="KW-1185">Reference proteome</keyword>
<reference evidence="1 2" key="1">
    <citation type="submission" date="2020-08" db="EMBL/GenBank/DDBJ databases">
        <title>Genomic Encyclopedia of Type Strains, Phase IV (KMG-IV): sequencing the most valuable type-strain genomes for metagenomic binning, comparative biology and taxonomic classification.</title>
        <authorList>
            <person name="Goeker M."/>
        </authorList>
    </citation>
    <scope>NUCLEOTIDE SEQUENCE [LARGE SCALE GENOMIC DNA]</scope>
    <source>
        <strain evidence="1 2">DSM 23562</strain>
    </source>
</reference>
<dbReference type="Proteomes" id="UP000520814">
    <property type="component" value="Unassembled WGS sequence"/>
</dbReference>